<evidence type="ECO:0000259" key="14">
    <source>
        <dbReference type="Pfam" id="PF01207"/>
    </source>
</evidence>
<dbReference type="EMBL" id="BSOJ01000028">
    <property type="protein sequence ID" value="GLR27164.1"/>
    <property type="molecule type" value="Genomic_DNA"/>
</dbReference>
<feature type="binding site" evidence="12">
    <location>
        <begin position="206"/>
        <end position="208"/>
    </location>
    <ligand>
        <name>FMN</name>
        <dbReference type="ChEBI" id="CHEBI:58210"/>
    </ligand>
</feature>
<evidence type="ECO:0000313" key="16">
    <source>
        <dbReference type="Proteomes" id="UP001156664"/>
    </source>
</evidence>
<accession>A0ABQ5YSP7</accession>
<dbReference type="SUPFAM" id="SSF51395">
    <property type="entry name" value="FMN-linked oxidoreductases"/>
    <property type="match status" value="1"/>
</dbReference>
<evidence type="ECO:0000256" key="11">
    <source>
        <dbReference type="ARBA" id="ARBA00048802"/>
    </source>
</evidence>
<dbReference type="InterPro" id="IPR032887">
    <property type="entry name" value="DusB"/>
</dbReference>
<keyword evidence="3 12" id="KW-0820">tRNA-binding</keyword>
<keyword evidence="7 12" id="KW-0521">NADP</keyword>
<evidence type="ECO:0000256" key="4">
    <source>
        <dbReference type="ARBA" id="ARBA00022630"/>
    </source>
</evidence>
<dbReference type="InterPro" id="IPR004652">
    <property type="entry name" value="DusB-like"/>
</dbReference>
<organism evidence="15 16">
    <name type="scientific">Limnobacter litoralis</name>
    <dbReference type="NCBI Taxonomy" id="481366"/>
    <lineage>
        <taxon>Bacteria</taxon>
        <taxon>Pseudomonadati</taxon>
        <taxon>Pseudomonadota</taxon>
        <taxon>Betaproteobacteria</taxon>
        <taxon>Burkholderiales</taxon>
        <taxon>Burkholderiaceae</taxon>
        <taxon>Limnobacter</taxon>
    </lineage>
</organism>
<keyword evidence="16" id="KW-1185">Reference proteome</keyword>
<evidence type="ECO:0000313" key="15">
    <source>
        <dbReference type="EMBL" id="GLR27164.1"/>
    </source>
</evidence>
<dbReference type="InterPro" id="IPR001269">
    <property type="entry name" value="DUS_fam"/>
</dbReference>
<feature type="binding site" evidence="12">
    <location>
        <position position="145"/>
    </location>
    <ligand>
        <name>FMN</name>
        <dbReference type="ChEBI" id="CHEBI:58210"/>
    </ligand>
</feature>
<evidence type="ECO:0000256" key="12">
    <source>
        <dbReference type="HAMAP-Rule" id="MF_02042"/>
    </source>
</evidence>
<evidence type="ECO:0000256" key="6">
    <source>
        <dbReference type="ARBA" id="ARBA00022694"/>
    </source>
</evidence>
<comment type="similarity">
    <text evidence="13">Belongs to the dus family.</text>
</comment>
<protein>
    <recommendedName>
        <fullName evidence="12">tRNA-dihydrouridine synthase B</fullName>
        <ecNumber evidence="12">1.3.1.-</ecNumber>
    </recommendedName>
</protein>
<dbReference type="InterPro" id="IPR018517">
    <property type="entry name" value="tRNA_hU_synthase_CS"/>
</dbReference>
<evidence type="ECO:0000256" key="8">
    <source>
        <dbReference type="ARBA" id="ARBA00022884"/>
    </source>
</evidence>
<feature type="binding site" evidence="12">
    <location>
        <position position="73"/>
    </location>
    <ligand>
        <name>FMN</name>
        <dbReference type="ChEBI" id="CHEBI:58210"/>
    </ligand>
</feature>
<dbReference type="PROSITE" id="PS01136">
    <property type="entry name" value="UPF0034"/>
    <property type="match status" value="1"/>
</dbReference>
<comment type="catalytic activity">
    <reaction evidence="11 12">
        <text>a 5,6-dihydrouridine in tRNA + NAD(+) = a uridine in tRNA + NADH + H(+)</text>
        <dbReference type="Rhea" id="RHEA:54452"/>
        <dbReference type="Rhea" id="RHEA-COMP:13339"/>
        <dbReference type="Rhea" id="RHEA-COMP:13887"/>
        <dbReference type="ChEBI" id="CHEBI:15378"/>
        <dbReference type="ChEBI" id="CHEBI:57540"/>
        <dbReference type="ChEBI" id="CHEBI:57945"/>
        <dbReference type="ChEBI" id="CHEBI:65315"/>
        <dbReference type="ChEBI" id="CHEBI:74443"/>
    </reaction>
</comment>
<proteinExistence type="inferred from homology"/>
<feature type="binding site" evidence="12">
    <location>
        <begin position="230"/>
        <end position="231"/>
    </location>
    <ligand>
        <name>FMN</name>
        <dbReference type="ChEBI" id="CHEBI:58210"/>
    </ligand>
</feature>
<sequence>MQTVQLAHFNLPNNLFLAPMAGVTDRPFRQLCKKLGAGHAVSEMAASNPQLWATDKSTRRLNHTGETKPIAVQIAGADPDMMAHAAEYNIERGAQIIDINMGCPAKKVCAVAAGSALLRHEDLVQRILAAVQAVCFKHHVPLTLKYRTGWSPENKNALTIAKMAEDTGISLLTLHGRTRECGYSGHAEYDTIKAVKQLVKIPVIANGDIDTPEKAVAVLKYTGADGVMIGRAAQGNPWVFRETLHYMRTGQHLAPPTLEEAQQTLTSHLEDHYSFYGEKTGMLTARKHLQWYLCDPVGKNHPVMDALMKAQSTQAQLEILNQFFDQWRSAGHTHFAAYPEQTSQRRMAA</sequence>
<comment type="cofactor">
    <cofactor evidence="1 12 13">
        <name>FMN</name>
        <dbReference type="ChEBI" id="CHEBI:58210"/>
    </cofactor>
</comment>
<keyword evidence="6 12" id="KW-0819">tRNA processing</keyword>
<keyword evidence="4 12" id="KW-0285">Flavoprotein</keyword>
<evidence type="ECO:0000256" key="7">
    <source>
        <dbReference type="ARBA" id="ARBA00022857"/>
    </source>
</evidence>
<feature type="active site" description="Proton donor" evidence="12">
    <location>
        <position position="103"/>
    </location>
</feature>
<reference evidence="16" key="1">
    <citation type="journal article" date="2019" name="Int. J. Syst. Evol. Microbiol.">
        <title>The Global Catalogue of Microorganisms (GCM) 10K type strain sequencing project: providing services to taxonomists for standard genome sequencing and annotation.</title>
        <authorList>
            <consortium name="The Broad Institute Genomics Platform"/>
            <consortium name="The Broad Institute Genome Sequencing Center for Infectious Disease"/>
            <person name="Wu L."/>
            <person name="Ma J."/>
        </authorList>
    </citation>
    <scope>NUCLEOTIDE SEQUENCE [LARGE SCALE GENOMIC DNA]</scope>
    <source>
        <strain evidence="16">NBRC 105857</strain>
    </source>
</reference>
<dbReference type="PIRSF" id="PIRSF006621">
    <property type="entry name" value="Dus"/>
    <property type="match status" value="1"/>
</dbReference>
<dbReference type="NCBIfam" id="TIGR00737">
    <property type="entry name" value="nifR3_yhdG"/>
    <property type="match status" value="1"/>
</dbReference>
<dbReference type="Gene3D" id="3.20.20.70">
    <property type="entry name" value="Aldolase class I"/>
    <property type="match status" value="1"/>
</dbReference>
<comment type="catalytic activity">
    <reaction evidence="10 12">
        <text>a 5,6-dihydrouridine in tRNA + NADP(+) = a uridine in tRNA + NADPH + H(+)</text>
        <dbReference type="Rhea" id="RHEA:23624"/>
        <dbReference type="Rhea" id="RHEA-COMP:13339"/>
        <dbReference type="Rhea" id="RHEA-COMP:13887"/>
        <dbReference type="ChEBI" id="CHEBI:15378"/>
        <dbReference type="ChEBI" id="CHEBI:57783"/>
        <dbReference type="ChEBI" id="CHEBI:58349"/>
        <dbReference type="ChEBI" id="CHEBI:65315"/>
        <dbReference type="ChEBI" id="CHEBI:74443"/>
    </reaction>
</comment>
<dbReference type="EC" id="1.3.1.-" evidence="12"/>
<dbReference type="Gene3D" id="1.10.1200.80">
    <property type="entry name" value="Putative flavin oxidoreducatase, domain 2"/>
    <property type="match status" value="1"/>
</dbReference>
<keyword evidence="8 12" id="KW-0694">RNA-binding</keyword>
<evidence type="ECO:0000256" key="5">
    <source>
        <dbReference type="ARBA" id="ARBA00022643"/>
    </source>
</evidence>
<evidence type="ECO:0000256" key="2">
    <source>
        <dbReference type="ARBA" id="ARBA00002790"/>
    </source>
</evidence>
<dbReference type="HAMAP" id="MF_02042">
    <property type="entry name" value="DusB_subfam"/>
    <property type="match status" value="1"/>
</dbReference>
<dbReference type="PANTHER" id="PTHR45846">
    <property type="entry name" value="TRNA-DIHYDROURIDINE(47) SYNTHASE [NAD(P)(+)]-LIKE"/>
    <property type="match status" value="1"/>
</dbReference>
<gene>
    <name evidence="12 15" type="primary">dusB</name>
    <name evidence="15" type="ORF">GCM10007875_22550</name>
</gene>
<feature type="binding site" evidence="12">
    <location>
        <begin position="19"/>
        <end position="21"/>
    </location>
    <ligand>
        <name>FMN</name>
        <dbReference type="ChEBI" id="CHEBI:58210"/>
    </ligand>
</feature>
<evidence type="ECO:0000256" key="1">
    <source>
        <dbReference type="ARBA" id="ARBA00001917"/>
    </source>
</evidence>
<comment type="function">
    <text evidence="2 12 13">Catalyzes the synthesis of 5,6-dihydrouridine (D), a modified base found in the D-loop of most tRNAs, via the reduction of the C5-C6 double bond in target uridines.</text>
</comment>
<feature type="domain" description="DUS-like FMN-binding" evidence="14">
    <location>
        <begin position="17"/>
        <end position="323"/>
    </location>
</feature>
<dbReference type="CDD" id="cd02801">
    <property type="entry name" value="DUS_like_FMN"/>
    <property type="match status" value="1"/>
</dbReference>
<comment type="similarity">
    <text evidence="12">Belongs to the Dus family. DusB subfamily.</text>
</comment>
<evidence type="ECO:0000256" key="13">
    <source>
        <dbReference type="PIRNR" id="PIRNR006621"/>
    </source>
</evidence>
<evidence type="ECO:0000256" key="3">
    <source>
        <dbReference type="ARBA" id="ARBA00022555"/>
    </source>
</evidence>
<keyword evidence="5 12" id="KW-0288">FMN</keyword>
<keyword evidence="9 12" id="KW-0560">Oxidoreductase</keyword>
<name>A0ABQ5YSP7_9BURK</name>
<dbReference type="Pfam" id="PF01207">
    <property type="entry name" value="Dus"/>
    <property type="match status" value="1"/>
</dbReference>
<dbReference type="InterPro" id="IPR035587">
    <property type="entry name" value="DUS-like_FMN-bd"/>
</dbReference>
<dbReference type="Proteomes" id="UP001156664">
    <property type="component" value="Unassembled WGS sequence"/>
</dbReference>
<dbReference type="PANTHER" id="PTHR45846:SF1">
    <property type="entry name" value="TRNA-DIHYDROURIDINE(47) SYNTHASE [NAD(P)(+)]-LIKE"/>
    <property type="match status" value="1"/>
</dbReference>
<evidence type="ECO:0000256" key="10">
    <source>
        <dbReference type="ARBA" id="ARBA00048205"/>
    </source>
</evidence>
<comment type="caution">
    <text evidence="15">The sequence shown here is derived from an EMBL/GenBank/DDBJ whole genome shotgun (WGS) entry which is preliminary data.</text>
</comment>
<dbReference type="InterPro" id="IPR024036">
    <property type="entry name" value="tRNA-dHydroUridine_Synthase_C"/>
</dbReference>
<dbReference type="InterPro" id="IPR013785">
    <property type="entry name" value="Aldolase_TIM"/>
</dbReference>
<evidence type="ECO:0000256" key="9">
    <source>
        <dbReference type="ARBA" id="ARBA00023002"/>
    </source>
</evidence>